<sequence>MIYAEDPPGAGQYGATLRALIREATVSHSARRFFGHKFATADQHPQYSPRFFKNPGYGKIF</sequence>
<comment type="caution">
    <text evidence="1">The sequence shown here is derived from an EMBL/GenBank/DDBJ whole genome shotgun (WGS) entry which is preliminary data.</text>
</comment>
<organism evidence="1 2">
    <name type="scientific">Puccinia graminis f. sp. tritici</name>
    <dbReference type="NCBI Taxonomy" id="56615"/>
    <lineage>
        <taxon>Eukaryota</taxon>
        <taxon>Fungi</taxon>
        <taxon>Dikarya</taxon>
        <taxon>Basidiomycota</taxon>
        <taxon>Pucciniomycotina</taxon>
        <taxon>Pucciniomycetes</taxon>
        <taxon>Pucciniales</taxon>
        <taxon>Pucciniaceae</taxon>
        <taxon>Puccinia</taxon>
    </lineage>
</organism>
<dbReference type="AlphaFoldDB" id="A0A5B0M319"/>
<accession>A0A5B0M319</accession>
<name>A0A5B0M319_PUCGR</name>
<dbReference type="Proteomes" id="UP000325313">
    <property type="component" value="Unassembled WGS sequence"/>
</dbReference>
<evidence type="ECO:0000313" key="1">
    <source>
        <dbReference type="EMBL" id="KAA1070144.1"/>
    </source>
</evidence>
<gene>
    <name evidence="1" type="ORF">PGTUg99_011645</name>
</gene>
<protein>
    <submittedName>
        <fullName evidence="1">Uncharacterized protein</fullName>
    </submittedName>
</protein>
<dbReference type="EMBL" id="VDEP01000484">
    <property type="protein sequence ID" value="KAA1070144.1"/>
    <property type="molecule type" value="Genomic_DNA"/>
</dbReference>
<proteinExistence type="predicted"/>
<evidence type="ECO:0000313" key="2">
    <source>
        <dbReference type="Proteomes" id="UP000325313"/>
    </source>
</evidence>
<reference evidence="1 2" key="1">
    <citation type="submission" date="2019-05" db="EMBL/GenBank/DDBJ databases">
        <title>Emergence of the Ug99 lineage of the wheat stem rust pathogen through somatic hybridization.</title>
        <authorList>
            <person name="Li F."/>
            <person name="Upadhyaya N.M."/>
            <person name="Sperschneider J."/>
            <person name="Matny O."/>
            <person name="Nguyen-Phuc H."/>
            <person name="Mago R."/>
            <person name="Raley C."/>
            <person name="Miller M.E."/>
            <person name="Silverstein K.A.T."/>
            <person name="Henningsen E."/>
            <person name="Hirsch C.D."/>
            <person name="Visser B."/>
            <person name="Pretorius Z.A."/>
            <person name="Steffenson B.J."/>
            <person name="Schwessinger B."/>
            <person name="Dodds P.N."/>
            <person name="Figueroa M."/>
        </authorList>
    </citation>
    <scope>NUCLEOTIDE SEQUENCE [LARGE SCALE GENOMIC DNA]</scope>
    <source>
        <strain evidence="1 2">Ug99</strain>
    </source>
</reference>